<evidence type="ECO:0000256" key="1">
    <source>
        <dbReference type="ARBA" id="ARBA00001933"/>
    </source>
</evidence>
<dbReference type="CDD" id="cd00610">
    <property type="entry name" value="OAT_like"/>
    <property type="match status" value="1"/>
</dbReference>
<feature type="modified residue" description="N6-(pyridoxal phosphate)lysine" evidence="16">
    <location>
        <position position="498"/>
    </location>
</feature>
<dbReference type="InterPro" id="IPR004639">
    <property type="entry name" value="4pyrrol_synth_GluAld_NH2Trfase"/>
</dbReference>
<dbReference type="FunFam" id="3.40.640.10:FF:000021">
    <property type="entry name" value="Glutamate-1-semialdehyde 2,1-aminomutase"/>
    <property type="match status" value="1"/>
</dbReference>
<dbReference type="EC" id="5.4.3.8" evidence="16"/>
<feature type="binding site" evidence="15">
    <location>
        <position position="155"/>
    </location>
    <ligand>
        <name>4-amino-2-methyl-5-(diphosphooxymethyl)pyrimidine</name>
        <dbReference type="ChEBI" id="CHEBI:57841"/>
    </ligand>
</feature>
<evidence type="ECO:0000256" key="9">
    <source>
        <dbReference type="ARBA" id="ARBA00022977"/>
    </source>
</evidence>
<dbReference type="AlphaFoldDB" id="A0A3M2HK11"/>
<proteinExistence type="inferred from homology"/>
<comment type="catalytic activity">
    <reaction evidence="16">
        <text>(S)-4-amino-5-oxopentanoate = 5-aminolevulinate</text>
        <dbReference type="Rhea" id="RHEA:14265"/>
        <dbReference type="ChEBI" id="CHEBI:57501"/>
        <dbReference type="ChEBI" id="CHEBI:356416"/>
        <dbReference type="EC" id="5.4.3.8"/>
    </reaction>
</comment>
<evidence type="ECO:0000256" key="2">
    <source>
        <dbReference type="ARBA" id="ARBA00004819"/>
    </source>
</evidence>
<feature type="binding site" evidence="15">
    <location>
        <position position="106"/>
    </location>
    <ligand>
        <name>Mg(2+)</name>
        <dbReference type="ChEBI" id="CHEBI:18420"/>
    </ligand>
</feature>
<comment type="cofactor">
    <cofactor evidence="1 16">
        <name>pyridoxal 5'-phosphate</name>
        <dbReference type="ChEBI" id="CHEBI:597326"/>
    </cofactor>
</comment>
<dbReference type="CDD" id="cd00564">
    <property type="entry name" value="TMP_TenI"/>
    <property type="match status" value="1"/>
</dbReference>
<evidence type="ECO:0000256" key="4">
    <source>
        <dbReference type="ARBA" id="ARBA00008981"/>
    </source>
</evidence>
<feature type="binding site" evidence="15">
    <location>
        <position position="86"/>
    </location>
    <ligand>
        <name>4-amino-2-methyl-5-(diphosphooxymethyl)pyrimidine</name>
        <dbReference type="ChEBI" id="CHEBI:57841"/>
    </ligand>
</feature>
<evidence type="ECO:0000256" key="10">
    <source>
        <dbReference type="ARBA" id="ARBA00023235"/>
    </source>
</evidence>
<evidence type="ECO:0000256" key="11">
    <source>
        <dbReference type="ARBA" id="ARBA00023244"/>
    </source>
</evidence>
<evidence type="ECO:0000256" key="15">
    <source>
        <dbReference type="HAMAP-Rule" id="MF_00097"/>
    </source>
</evidence>
<dbReference type="PROSITE" id="PS00600">
    <property type="entry name" value="AA_TRANSFER_CLASS_3"/>
    <property type="match status" value="1"/>
</dbReference>
<comment type="catalytic activity">
    <reaction evidence="13 15 17">
        <text>2-(2-carboxy-4-methylthiazol-5-yl)ethyl phosphate + 4-amino-2-methyl-5-(diphosphooxymethyl)pyrimidine + 2 H(+) = thiamine phosphate + CO2 + diphosphate</text>
        <dbReference type="Rhea" id="RHEA:47848"/>
        <dbReference type="ChEBI" id="CHEBI:15378"/>
        <dbReference type="ChEBI" id="CHEBI:16526"/>
        <dbReference type="ChEBI" id="CHEBI:33019"/>
        <dbReference type="ChEBI" id="CHEBI:37575"/>
        <dbReference type="ChEBI" id="CHEBI:57841"/>
        <dbReference type="ChEBI" id="CHEBI:62890"/>
        <dbReference type="EC" id="2.5.1.3"/>
    </reaction>
</comment>
<comment type="subcellular location">
    <subcellularLocation>
        <location evidence="16">Cytoplasm</location>
    </subcellularLocation>
</comment>
<evidence type="ECO:0000313" key="21">
    <source>
        <dbReference type="Proteomes" id="UP000275012"/>
    </source>
</evidence>
<evidence type="ECO:0000259" key="19">
    <source>
        <dbReference type="Pfam" id="PF02581"/>
    </source>
</evidence>
<dbReference type="Gene3D" id="3.20.20.70">
    <property type="entry name" value="Aldolase class I"/>
    <property type="match status" value="1"/>
</dbReference>
<sequence>MREDGAFSHLAGCSRMTSISFPARGLYLVTPDTDDSDALFVRVADVLPFAACLQYRNKRADAARRLREASRLRAMCRDAGICFLVNDDTTLALAVNADGVHLGEDDGDIATARALLGTDRVIGASCYDDIERARMAVRASADYVAFGALFPSSTKPHARRAAPALFASASALAVPKVAIGGITPDNAHLAVGIGADLIAVIGGVFDAPDPAAAARAYAAAFTNFAMKRDAAMNHERSHQLFSRALESMPGGVNSPVRAFKSVGGEPFFTTRAEGPHLFDADGNRYIDYVGSWGPMIVGHNHPKVLEAVIETARNGLSFGTPNPLEVTMAERIAGLVPSCEMIRMVNSGTEATLSVIRLARGATGRARIVKFEGCYHGHGDSFLVKAGSGALTFGVPTSPGVPKALADLTLTLPYNDFEAATALFDECGGDIAGLIIEPVVGNANCLPPREGYLQHLRELCTRHGALLIFDEVMTGFRVALGGAQARYGVTPDLSTFGKVIGGGMPVGAYGGRRELMQQIAPAGPIYQAGTLSGNPVAMAAGLAMLELISAPGFHDALEAKTHALCDGLEDAAKESGVPFSTQRVGGMFGLFFNADKVDTFAGATASDAAAFNRFFHAMLARGVYLAPSAFEAGFVSSAHDETVIAETVTAARAAFASL</sequence>
<dbReference type="GO" id="GO:0009228">
    <property type="term" value="P:thiamine biosynthetic process"/>
    <property type="evidence" value="ECO:0007669"/>
    <property type="project" value="UniProtKB-KW"/>
</dbReference>
<feature type="binding site" evidence="15">
    <location>
        <position position="87"/>
    </location>
    <ligand>
        <name>Mg(2+)</name>
        <dbReference type="ChEBI" id="CHEBI:18420"/>
    </ligand>
</feature>
<accession>A0A3M2HK11</accession>
<evidence type="ECO:0000256" key="13">
    <source>
        <dbReference type="ARBA" id="ARBA00047851"/>
    </source>
</evidence>
<dbReference type="NCBIfam" id="TIGR00713">
    <property type="entry name" value="hemL"/>
    <property type="match status" value="1"/>
</dbReference>
<dbReference type="GO" id="GO:0000287">
    <property type="term" value="F:magnesium ion binding"/>
    <property type="evidence" value="ECO:0007669"/>
    <property type="project" value="UniProtKB-UniRule"/>
</dbReference>
<comment type="pathway">
    <text evidence="2">Porphyrin-containing compound metabolism; protoporphyrin-IX biosynthesis; 5-aminolevulinate from L-glutamyl-tRNA(Glu): step 2/2.</text>
</comment>
<dbReference type="EC" id="2.5.1.3" evidence="15"/>
<reference evidence="20 21" key="1">
    <citation type="submission" date="2018-10" db="EMBL/GenBank/DDBJ databases">
        <title>Proposal of Lysobacter pythonis sp. nov. isolated from royal pythons (Python regius).</title>
        <authorList>
            <person name="Hans-Juergen B."/>
            <person name="Huptas C."/>
            <person name="Sandra B."/>
            <person name="Igor L."/>
            <person name="Joachim S."/>
            <person name="Siegfried S."/>
            <person name="Mareike W."/>
            <person name="Peter K."/>
        </authorList>
    </citation>
    <scope>NUCLEOTIDE SEQUENCE [LARGE SCALE GENOMIC DNA]</scope>
    <source>
        <strain evidence="20 21">4284/11</strain>
    </source>
</reference>
<comment type="subunit">
    <text evidence="16">Homodimer.</text>
</comment>
<evidence type="ECO:0000256" key="7">
    <source>
        <dbReference type="ARBA" id="ARBA00022842"/>
    </source>
</evidence>
<evidence type="ECO:0000256" key="3">
    <source>
        <dbReference type="ARBA" id="ARBA00005165"/>
    </source>
</evidence>
<dbReference type="HAMAP" id="MF_00375">
    <property type="entry name" value="HemL_aminotrans_3"/>
    <property type="match status" value="1"/>
</dbReference>
<dbReference type="InterPro" id="IPR049704">
    <property type="entry name" value="Aminotrans_3_PPA_site"/>
</dbReference>
<dbReference type="Gene3D" id="3.40.640.10">
    <property type="entry name" value="Type I PLP-dependent aspartate aminotransferase-like (Major domain)"/>
    <property type="match status" value="1"/>
</dbReference>
<dbReference type="UniPathway" id="UPA00060">
    <property type="reaction ID" value="UER00141"/>
</dbReference>
<dbReference type="Pfam" id="PF02581">
    <property type="entry name" value="TMP-TENI"/>
    <property type="match status" value="1"/>
</dbReference>
<name>A0A3M2HK11_9GAMM</name>
<dbReference type="PANTHER" id="PTHR43713">
    <property type="entry name" value="GLUTAMATE-1-SEMIALDEHYDE 2,1-AMINOMUTASE"/>
    <property type="match status" value="1"/>
</dbReference>
<feature type="domain" description="Thiamine phosphate synthase/TenI" evidence="19">
    <location>
        <begin position="26"/>
        <end position="203"/>
    </location>
</feature>
<protein>
    <recommendedName>
        <fullName evidence="15 16">Multifunctional fusion protein</fullName>
    </recommendedName>
    <domain>
        <recommendedName>
            <fullName evidence="15">Thiamine-phosphate synthase</fullName>
            <shortName evidence="15">TP synthase</shortName>
            <shortName evidence="15">TPS</shortName>
            <ecNumber evidence="15">2.5.1.3</ecNumber>
        </recommendedName>
        <alternativeName>
            <fullName evidence="15">Thiamine-phosphate pyrophosphorylase</fullName>
            <shortName evidence="15">TMP pyrophosphorylase</shortName>
            <shortName evidence="15">TMP-PPase</shortName>
        </alternativeName>
    </domain>
    <domain>
        <recommendedName>
            <fullName evidence="16">Glutamate-1-semialdehyde 2,1-aminomutase</fullName>
            <shortName evidence="16">GSA</shortName>
            <ecNumber evidence="16">5.4.3.8</ecNumber>
        </recommendedName>
        <alternativeName>
            <fullName evidence="16">Glutamate-1-semialdehyde aminotransferase</fullName>
            <shortName evidence="16">GSA-AT</shortName>
        </alternativeName>
    </domain>
</protein>
<dbReference type="InterPro" id="IPR034291">
    <property type="entry name" value="TMP_synthase"/>
</dbReference>
<keyword evidence="9 15" id="KW-0784">Thiamine biosynthesis</keyword>
<comment type="function">
    <text evidence="15">Condenses 4-methyl-5-(beta-hydroxyethyl)thiazole monophosphate (THZ-P) and 2-methyl-4-amino-5-hydroxymethyl pyrimidine pyrophosphate (HMP-PP) to form thiamine monophosphate (TMP).</text>
</comment>
<dbReference type="InterPro" id="IPR015424">
    <property type="entry name" value="PyrdxlP-dep_Trfase"/>
</dbReference>
<dbReference type="InterPro" id="IPR015421">
    <property type="entry name" value="PyrdxlP-dep_Trfase_major"/>
</dbReference>
<feature type="binding site" evidence="15">
    <location>
        <begin position="54"/>
        <end position="58"/>
    </location>
    <ligand>
        <name>4-amino-2-methyl-5-(diphosphooxymethyl)pyrimidine</name>
        <dbReference type="ChEBI" id="CHEBI:57841"/>
    </ligand>
</feature>
<dbReference type="PANTHER" id="PTHR43713:SF3">
    <property type="entry name" value="GLUTAMATE-1-SEMIALDEHYDE 2,1-AMINOMUTASE 1, CHLOROPLASTIC-RELATED"/>
    <property type="match status" value="1"/>
</dbReference>
<feature type="binding site" evidence="15">
    <location>
        <position position="181"/>
    </location>
    <ligand>
        <name>2-[(2R,5Z)-2-carboxy-4-methylthiazol-5(2H)-ylidene]ethyl phosphate</name>
        <dbReference type="ChEBI" id="CHEBI:62899"/>
    </ligand>
</feature>
<evidence type="ECO:0000256" key="16">
    <source>
        <dbReference type="HAMAP-Rule" id="MF_00375"/>
    </source>
</evidence>
<dbReference type="InterPro" id="IPR036206">
    <property type="entry name" value="ThiamineP_synth_sf"/>
</dbReference>
<evidence type="ECO:0000256" key="17">
    <source>
        <dbReference type="RuleBase" id="RU003826"/>
    </source>
</evidence>
<dbReference type="InterPro" id="IPR015422">
    <property type="entry name" value="PyrdxlP-dep_Trfase_small"/>
</dbReference>
<dbReference type="GO" id="GO:0006782">
    <property type="term" value="P:protoporphyrinogen IX biosynthetic process"/>
    <property type="evidence" value="ECO:0007669"/>
    <property type="project" value="UniProtKB-UniRule"/>
</dbReference>
<organism evidence="20 21">
    <name type="scientific">Solilutibacter pythonis</name>
    <dbReference type="NCBI Taxonomy" id="2483112"/>
    <lineage>
        <taxon>Bacteria</taxon>
        <taxon>Pseudomonadati</taxon>
        <taxon>Pseudomonadota</taxon>
        <taxon>Gammaproteobacteria</taxon>
        <taxon>Lysobacterales</taxon>
        <taxon>Lysobacteraceae</taxon>
        <taxon>Solilutibacter</taxon>
    </lineage>
</organism>
<evidence type="ECO:0000256" key="6">
    <source>
        <dbReference type="ARBA" id="ARBA00022723"/>
    </source>
</evidence>
<dbReference type="NCBIfam" id="TIGR00693">
    <property type="entry name" value="thiE"/>
    <property type="match status" value="1"/>
</dbReference>
<dbReference type="Pfam" id="PF00202">
    <property type="entry name" value="Aminotran_3"/>
    <property type="match status" value="1"/>
</dbReference>
<comment type="similarity">
    <text evidence="15 17">Belongs to the thiamine-phosphate synthase family.</text>
</comment>
<dbReference type="GO" id="GO:0030170">
    <property type="term" value="F:pyridoxal phosphate binding"/>
    <property type="evidence" value="ECO:0007669"/>
    <property type="project" value="InterPro"/>
</dbReference>
<keyword evidence="7 15" id="KW-0460">Magnesium</keyword>
<evidence type="ECO:0000256" key="18">
    <source>
        <dbReference type="RuleBase" id="RU004253"/>
    </source>
</evidence>
<keyword evidence="10 16" id="KW-0413">Isomerase</keyword>
<dbReference type="SUPFAM" id="SSF51391">
    <property type="entry name" value="Thiamin phosphate synthase"/>
    <property type="match status" value="1"/>
</dbReference>
<comment type="catalytic activity">
    <reaction evidence="12 15 17">
        <text>4-methyl-5-(2-phosphooxyethyl)-thiazole + 4-amino-2-methyl-5-(diphosphooxymethyl)pyrimidine + H(+) = thiamine phosphate + diphosphate</text>
        <dbReference type="Rhea" id="RHEA:22328"/>
        <dbReference type="ChEBI" id="CHEBI:15378"/>
        <dbReference type="ChEBI" id="CHEBI:33019"/>
        <dbReference type="ChEBI" id="CHEBI:37575"/>
        <dbReference type="ChEBI" id="CHEBI:57841"/>
        <dbReference type="ChEBI" id="CHEBI:58296"/>
        <dbReference type="EC" id="2.5.1.3"/>
    </reaction>
</comment>
<comment type="catalytic activity">
    <reaction evidence="14 15 17">
        <text>2-[(2R,5Z)-2-carboxy-4-methylthiazol-5(2H)-ylidene]ethyl phosphate + 4-amino-2-methyl-5-(diphosphooxymethyl)pyrimidine + 2 H(+) = thiamine phosphate + CO2 + diphosphate</text>
        <dbReference type="Rhea" id="RHEA:47844"/>
        <dbReference type="ChEBI" id="CHEBI:15378"/>
        <dbReference type="ChEBI" id="CHEBI:16526"/>
        <dbReference type="ChEBI" id="CHEBI:33019"/>
        <dbReference type="ChEBI" id="CHEBI:37575"/>
        <dbReference type="ChEBI" id="CHEBI:57841"/>
        <dbReference type="ChEBI" id="CHEBI:62899"/>
        <dbReference type="EC" id="2.5.1.3"/>
    </reaction>
</comment>
<gene>
    <name evidence="16 20" type="primary">hemL</name>
    <name evidence="15" type="synonym">thiE</name>
    <name evidence="20" type="ORF">EBB59_12685</name>
</gene>
<comment type="cofactor">
    <cofactor evidence="15">
        <name>Mg(2+)</name>
        <dbReference type="ChEBI" id="CHEBI:18420"/>
    </cofactor>
    <text evidence="15">Binds 1 Mg(2+) ion per subunit.</text>
</comment>
<dbReference type="InterPro" id="IPR022998">
    <property type="entry name" value="ThiamineP_synth_TenI"/>
</dbReference>
<comment type="similarity">
    <text evidence="4 16">Belongs to the class-III pyridoxal-phosphate-dependent aminotransferase family. HemL subfamily.</text>
</comment>
<dbReference type="NCBIfam" id="NF000818">
    <property type="entry name" value="PRK00062.1"/>
    <property type="match status" value="1"/>
</dbReference>
<dbReference type="InterPro" id="IPR013785">
    <property type="entry name" value="Aldolase_TIM"/>
</dbReference>
<dbReference type="GO" id="GO:0009229">
    <property type="term" value="P:thiamine diphosphate biosynthetic process"/>
    <property type="evidence" value="ECO:0007669"/>
    <property type="project" value="UniProtKB-UniRule"/>
</dbReference>
<feature type="binding site" evidence="15">
    <location>
        <begin position="152"/>
        <end position="154"/>
    </location>
    <ligand>
        <name>2-[(2R,5Z)-2-carboxy-4-methylthiazol-5(2H)-ylidene]ethyl phosphate</name>
        <dbReference type="ChEBI" id="CHEBI:62899"/>
    </ligand>
</feature>
<evidence type="ECO:0000256" key="8">
    <source>
        <dbReference type="ARBA" id="ARBA00022898"/>
    </source>
</evidence>
<evidence type="ECO:0000256" key="5">
    <source>
        <dbReference type="ARBA" id="ARBA00022679"/>
    </source>
</evidence>
<dbReference type="GO" id="GO:0004789">
    <property type="term" value="F:thiamine-phosphate diphosphorylase activity"/>
    <property type="evidence" value="ECO:0007669"/>
    <property type="project" value="UniProtKB-UniRule"/>
</dbReference>
<keyword evidence="11 16" id="KW-0627">Porphyrin biosynthesis</keyword>
<dbReference type="InterPro" id="IPR005814">
    <property type="entry name" value="Aminotrans_3"/>
</dbReference>
<comment type="pathway">
    <text evidence="3 15 18">Cofactor biosynthesis; thiamine diphosphate biosynthesis; thiamine phosphate from 4-amino-2-methyl-5-diphosphomethylpyrimidine and 4-methyl-5-(2-phosphoethyl)-thiazole: step 1/1.</text>
</comment>
<dbReference type="HAMAP" id="MF_00097">
    <property type="entry name" value="TMP_synthase"/>
    <property type="match status" value="1"/>
</dbReference>
<keyword evidence="21" id="KW-1185">Reference proteome</keyword>
<dbReference type="Proteomes" id="UP000275012">
    <property type="component" value="Unassembled WGS sequence"/>
</dbReference>
<dbReference type="GO" id="GO:0005737">
    <property type="term" value="C:cytoplasm"/>
    <property type="evidence" value="ECO:0007669"/>
    <property type="project" value="UniProtKB-SubCell"/>
</dbReference>
<evidence type="ECO:0000313" key="20">
    <source>
        <dbReference type="EMBL" id="RMH87729.1"/>
    </source>
</evidence>
<dbReference type="EMBL" id="RFLY01000025">
    <property type="protein sequence ID" value="RMH87729.1"/>
    <property type="molecule type" value="Genomic_DNA"/>
</dbReference>
<keyword evidence="8 16" id="KW-0663">Pyridoxal phosphate</keyword>
<dbReference type="GO" id="GO:0042286">
    <property type="term" value="F:glutamate-1-semialdehyde 2,1-aminomutase activity"/>
    <property type="evidence" value="ECO:0007669"/>
    <property type="project" value="UniProtKB-UniRule"/>
</dbReference>
<comment type="caution">
    <text evidence="15">Lacks conserved residue(s) required for the propagation of feature annotation.</text>
</comment>
<evidence type="ECO:0000256" key="14">
    <source>
        <dbReference type="ARBA" id="ARBA00047883"/>
    </source>
</evidence>
<evidence type="ECO:0000256" key="12">
    <source>
        <dbReference type="ARBA" id="ARBA00047334"/>
    </source>
</evidence>
<comment type="caution">
    <text evidence="20">The sequence shown here is derived from an EMBL/GenBank/DDBJ whole genome shotgun (WGS) entry which is preliminary data.</text>
</comment>
<dbReference type="GO" id="GO:0008483">
    <property type="term" value="F:transaminase activity"/>
    <property type="evidence" value="ECO:0007669"/>
    <property type="project" value="InterPro"/>
</dbReference>
<dbReference type="Gene3D" id="3.90.1150.10">
    <property type="entry name" value="Aspartate Aminotransferase, domain 1"/>
    <property type="match status" value="1"/>
</dbReference>
<keyword evidence="5 15" id="KW-0808">Transferase</keyword>
<keyword evidence="6 15" id="KW-0479">Metal-binding</keyword>
<dbReference type="UniPathway" id="UPA00251">
    <property type="reaction ID" value="UER00317"/>
</dbReference>
<dbReference type="SUPFAM" id="SSF53383">
    <property type="entry name" value="PLP-dependent transferases"/>
    <property type="match status" value="1"/>
</dbReference>
<feature type="binding site" evidence="15">
    <location>
        <position position="125"/>
    </location>
    <ligand>
        <name>4-amino-2-methyl-5-(diphosphooxymethyl)pyrimidine</name>
        <dbReference type="ChEBI" id="CHEBI:57841"/>
    </ligand>
</feature>
<keyword evidence="16" id="KW-0963">Cytoplasm</keyword>